<name>A0A2P5B5Q3_PARAD</name>
<sequence length="115" mass="13389">MNDSKVVRSGELEVAILNYGDTKDAWKLGLYYLVDSSLLAGESTKKIDLDIPSYVDNKDEFFQFPWGHESFHKTMASLKKDMDHYRKQYMKLVAEKKKPTECKYIVYGFSVALQY</sequence>
<feature type="domain" description="DUF1985" evidence="1">
    <location>
        <begin position="21"/>
        <end position="77"/>
    </location>
</feature>
<accession>A0A2P5B5Q3</accession>
<evidence type="ECO:0000313" key="2">
    <source>
        <dbReference type="EMBL" id="PON44124.1"/>
    </source>
</evidence>
<evidence type="ECO:0000313" key="3">
    <source>
        <dbReference type="Proteomes" id="UP000237105"/>
    </source>
</evidence>
<dbReference type="EMBL" id="JXTB01000357">
    <property type="protein sequence ID" value="PON44124.1"/>
    <property type="molecule type" value="Genomic_DNA"/>
</dbReference>
<dbReference type="OrthoDB" id="1112004at2759"/>
<dbReference type="PANTHER" id="PTHR48449">
    <property type="entry name" value="DUF1985 DOMAIN-CONTAINING PROTEIN"/>
    <property type="match status" value="1"/>
</dbReference>
<dbReference type="Proteomes" id="UP000237105">
    <property type="component" value="Unassembled WGS sequence"/>
</dbReference>
<dbReference type="Pfam" id="PF09331">
    <property type="entry name" value="DUF1985"/>
    <property type="match status" value="1"/>
</dbReference>
<evidence type="ECO:0000259" key="1">
    <source>
        <dbReference type="Pfam" id="PF09331"/>
    </source>
</evidence>
<reference evidence="3" key="1">
    <citation type="submission" date="2016-06" db="EMBL/GenBank/DDBJ databases">
        <title>Parallel loss of symbiosis genes in relatives of nitrogen-fixing non-legume Parasponia.</title>
        <authorList>
            <person name="Van Velzen R."/>
            <person name="Holmer R."/>
            <person name="Bu F."/>
            <person name="Rutten L."/>
            <person name="Van Zeijl A."/>
            <person name="Liu W."/>
            <person name="Santuari L."/>
            <person name="Cao Q."/>
            <person name="Sharma T."/>
            <person name="Shen D."/>
            <person name="Roswanjaya Y."/>
            <person name="Wardhani T."/>
            <person name="Kalhor M.S."/>
            <person name="Jansen J."/>
            <person name="Van den Hoogen J."/>
            <person name="Gungor B."/>
            <person name="Hartog M."/>
            <person name="Hontelez J."/>
            <person name="Verver J."/>
            <person name="Yang W.-C."/>
            <person name="Schijlen E."/>
            <person name="Repin R."/>
            <person name="Schilthuizen M."/>
            <person name="Schranz E."/>
            <person name="Heidstra R."/>
            <person name="Miyata K."/>
            <person name="Fedorova E."/>
            <person name="Kohlen W."/>
            <person name="Bisseling T."/>
            <person name="Smit S."/>
            <person name="Geurts R."/>
        </authorList>
    </citation>
    <scope>NUCLEOTIDE SEQUENCE [LARGE SCALE GENOMIC DNA]</scope>
    <source>
        <strain evidence="3">cv. WU1-14</strain>
    </source>
</reference>
<dbReference type="PANTHER" id="PTHR48449:SF1">
    <property type="entry name" value="DUF1985 DOMAIN-CONTAINING PROTEIN"/>
    <property type="match status" value="1"/>
</dbReference>
<keyword evidence="3" id="KW-1185">Reference proteome</keyword>
<comment type="caution">
    <text evidence="2">The sequence shown here is derived from an EMBL/GenBank/DDBJ whole genome shotgun (WGS) entry which is preliminary data.</text>
</comment>
<organism evidence="2 3">
    <name type="scientific">Parasponia andersonii</name>
    <name type="common">Sponia andersonii</name>
    <dbReference type="NCBI Taxonomy" id="3476"/>
    <lineage>
        <taxon>Eukaryota</taxon>
        <taxon>Viridiplantae</taxon>
        <taxon>Streptophyta</taxon>
        <taxon>Embryophyta</taxon>
        <taxon>Tracheophyta</taxon>
        <taxon>Spermatophyta</taxon>
        <taxon>Magnoliopsida</taxon>
        <taxon>eudicotyledons</taxon>
        <taxon>Gunneridae</taxon>
        <taxon>Pentapetalae</taxon>
        <taxon>rosids</taxon>
        <taxon>fabids</taxon>
        <taxon>Rosales</taxon>
        <taxon>Cannabaceae</taxon>
        <taxon>Parasponia</taxon>
    </lineage>
</organism>
<dbReference type="AlphaFoldDB" id="A0A2P5B5Q3"/>
<proteinExistence type="predicted"/>
<gene>
    <name evidence="2" type="ORF">PanWU01x14_269150</name>
</gene>
<protein>
    <recommendedName>
        <fullName evidence="1">DUF1985 domain-containing protein</fullName>
    </recommendedName>
</protein>
<dbReference type="InterPro" id="IPR015410">
    <property type="entry name" value="DUF1985"/>
</dbReference>